<keyword evidence="2" id="KW-1185">Reference proteome</keyword>
<organism evidence="1 2">
    <name type="scientific">Senna tora</name>
    <dbReference type="NCBI Taxonomy" id="362788"/>
    <lineage>
        <taxon>Eukaryota</taxon>
        <taxon>Viridiplantae</taxon>
        <taxon>Streptophyta</taxon>
        <taxon>Embryophyta</taxon>
        <taxon>Tracheophyta</taxon>
        <taxon>Spermatophyta</taxon>
        <taxon>Magnoliopsida</taxon>
        <taxon>eudicotyledons</taxon>
        <taxon>Gunneridae</taxon>
        <taxon>Pentapetalae</taxon>
        <taxon>rosids</taxon>
        <taxon>fabids</taxon>
        <taxon>Fabales</taxon>
        <taxon>Fabaceae</taxon>
        <taxon>Caesalpinioideae</taxon>
        <taxon>Cassia clade</taxon>
        <taxon>Senna</taxon>
    </lineage>
</organism>
<gene>
    <name evidence="1" type="ORF">G2W53_022276</name>
</gene>
<dbReference type="EMBL" id="JAAIUW010000007">
    <property type="protein sequence ID" value="KAF7824132.1"/>
    <property type="molecule type" value="Genomic_DNA"/>
</dbReference>
<accession>A0A834TME6</accession>
<evidence type="ECO:0000313" key="1">
    <source>
        <dbReference type="EMBL" id="KAF7824132.1"/>
    </source>
</evidence>
<dbReference type="Proteomes" id="UP000634136">
    <property type="component" value="Unassembled WGS sequence"/>
</dbReference>
<evidence type="ECO:0000313" key="2">
    <source>
        <dbReference type="Proteomes" id="UP000634136"/>
    </source>
</evidence>
<protein>
    <submittedName>
        <fullName evidence="1">Uncharacterized protein</fullName>
    </submittedName>
</protein>
<dbReference type="AlphaFoldDB" id="A0A834TME6"/>
<comment type="caution">
    <text evidence="1">The sequence shown here is derived from an EMBL/GenBank/DDBJ whole genome shotgun (WGS) entry which is preliminary data.</text>
</comment>
<name>A0A834TME6_9FABA</name>
<proteinExistence type="predicted"/>
<reference evidence="1" key="1">
    <citation type="submission" date="2020-09" db="EMBL/GenBank/DDBJ databases">
        <title>Genome-Enabled Discovery of Anthraquinone Biosynthesis in Senna tora.</title>
        <authorList>
            <person name="Kang S.-H."/>
            <person name="Pandey R.P."/>
            <person name="Lee C.-M."/>
            <person name="Sim J.-S."/>
            <person name="Jeong J.-T."/>
            <person name="Choi B.-S."/>
            <person name="Jung M."/>
            <person name="Ginzburg D."/>
            <person name="Zhao K."/>
            <person name="Won S.Y."/>
            <person name="Oh T.-J."/>
            <person name="Yu Y."/>
            <person name="Kim N.-H."/>
            <person name="Lee O.R."/>
            <person name="Lee T.-H."/>
            <person name="Bashyal P."/>
            <person name="Kim T.-S."/>
            <person name="Lee W.-H."/>
            <person name="Kawkins C."/>
            <person name="Kim C.-K."/>
            <person name="Kim J.S."/>
            <person name="Ahn B.O."/>
            <person name="Rhee S.Y."/>
            <person name="Sohng J.K."/>
        </authorList>
    </citation>
    <scope>NUCLEOTIDE SEQUENCE</scope>
    <source>
        <tissue evidence="1">Leaf</tissue>
    </source>
</reference>
<sequence length="50" mass="5822">MEHNDGVSVNPHIMKKSKDTMKYIGPNRIYKSYLANRDASEEPKNRRCVV</sequence>